<feature type="domain" description="Kazal-like" evidence="2">
    <location>
        <begin position="159"/>
        <end position="221"/>
    </location>
</feature>
<accession>G0QUC4</accession>
<evidence type="ECO:0000259" key="2">
    <source>
        <dbReference type="PROSITE" id="PS51465"/>
    </source>
</evidence>
<dbReference type="OrthoDB" id="126772at2759"/>
<dbReference type="EMBL" id="GL983907">
    <property type="protein sequence ID" value="EGR31196.1"/>
    <property type="molecule type" value="Genomic_DNA"/>
</dbReference>
<dbReference type="EC" id="3.4.24.86" evidence="3"/>
<sequence length="282" mass="32897">IFKKQIMQKKRFILTTFVFLLYIVPFMKCDYQELNKWIPCTPNERKLKFCTMIYFPVCGKLSQTETKTYGNRCSACTDPLVSEVILGQCKNDQQKRVQSQCLEQEKLTQTCPQNEAPVCAIFEDFESRNFKNRCQACQQKGILQIEDGECMVMKEKDEQSFNHYCDQREKENIICSLDYEPVCGIKNIELYKQQQRTQFTNKCFACSQGNFDFLLEGECQKYPQTVYLCQPGGYNFIKNCSQEKEDVVCALNLNGQMVDFKNMCSACKDYEIVWGKQGDCNK</sequence>
<keyword evidence="4" id="KW-1185">Reference proteome</keyword>
<organism evidence="3 4">
    <name type="scientific">Ichthyophthirius multifiliis</name>
    <name type="common">White spot disease agent</name>
    <name type="synonym">Ich</name>
    <dbReference type="NCBI Taxonomy" id="5932"/>
    <lineage>
        <taxon>Eukaryota</taxon>
        <taxon>Sar</taxon>
        <taxon>Alveolata</taxon>
        <taxon>Ciliophora</taxon>
        <taxon>Intramacronucleata</taxon>
        <taxon>Oligohymenophorea</taxon>
        <taxon>Hymenostomatida</taxon>
        <taxon>Ophryoglenina</taxon>
        <taxon>Ichthyophthirius</taxon>
    </lineage>
</organism>
<evidence type="ECO:0000313" key="4">
    <source>
        <dbReference type="Proteomes" id="UP000008983"/>
    </source>
</evidence>
<reference evidence="3 4" key="1">
    <citation type="submission" date="2011-07" db="EMBL/GenBank/DDBJ databases">
        <authorList>
            <person name="Coyne R."/>
            <person name="Brami D."/>
            <person name="Johnson J."/>
            <person name="Hostetler J."/>
            <person name="Hannick L."/>
            <person name="Clark T."/>
            <person name="Cassidy-Hanley D."/>
            <person name="Inman J."/>
        </authorList>
    </citation>
    <scope>NUCLEOTIDE SEQUENCE [LARGE SCALE GENOMIC DNA]</scope>
    <source>
        <strain evidence="3 4">G5</strain>
    </source>
</reference>
<keyword evidence="1" id="KW-0812">Transmembrane</keyword>
<dbReference type="GeneID" id="14907327"/>
<dbReference type="Proteomes" id="UP000008983">
    <property type="component" value="Unassembled WGS sequence"/>
</dbReference>
<name>G0QUC4_ICHMU</name>
<dbReference type="Pfam" id="PF00050">
    <property type="entry name" value="Kazal_1"/>
    <property type="match status" value="1"/>
</dbReference>
<keyword evidence="1" id="KW-0472">Membrane</keyword>
<dbReference type="AlphaFoldDB" id="G0QUC4"/>
<feature type="non-terminal residue" evidence="3">
    <location>
        <position position="1"/>
    </location>
</feature>
<keyword evidence="1" id="KW-1133">Transmembrane helix</keyword>
<keyword evidence="3" id="KW-0378">Hydrolase</keyword>
<evidence type="ECO:0000313" key="3">
    <source>
        <dbReference type="EMBL" id="EGR31196.1"/>
    </source>
</evidence>
<gene>
    <name evidence="3" type="ORF">IMG5_116220</name>
</gene>
<proteinExistence type="predicted"/>
<dbReference type="RefSeq" id="XP_004034682.1">
    <property type="nucleotide sequence ID" value="XM_004034634.1"/>
</dbReference>
<protein>
    <submittedName>
        <fullName evidence="3">Kazal-type serine protease inhibitor domain protein</fullName>
        <ecNumber evidence="3">3.4.24.86</ecNumber>
    </submittedName>
</protein>
<dbReference type="PROSITE" id="PS51465">
    <property type="entry name" value="KAZAL_2"/>
    <property type="match status" value="2"/>
</dbReference>
<feature type="transmembrane region" description="Helical" evidence="1">
    <location>
        <begin position="12"/>
        <end position="28"/>
    </location>
</feature>
<dbReference type="GO" id="GO:0016787">
    <property type="term" value="F:hydrolase activity"/>
    <property type="evidence" value="ECO:0007669"/>
    <property type="project" value="UniProtKB-KW"/>
</dbReference>
<feature type="domain" description="Kazal-like" evidence="2">
    <location>
        <begin position="34"/>
        <end position="91"/>
    </location>
</feature>
<evidence type="ECO:0000256" key="1">
    <source>
        <dbReference type="SAM" id="Phobius"/>
    </source>
</evidence>
<dbReference type="InParanoid" id="G0QUC4"/>
<dbReference type="Gene3D" id="3.30.60.30">
    <property type="match status" value="2"/>
</dbReference>
<dbReference type="InterPro" id="IPR002350">
    <property type="entry name" value="Kazal_dom"/>
</dbReference>